<keyword evidence="3" id="KW-0240">DNA-directed RNA polymerase</keyword>
<feature type="domain" description="DNA-directed RNA polymerase C-terminal" evidence="8">
    <location>
        <begin position="2"/>
        <end position="80"/>
    </location>
</feature>
<dbReference type="InterPro" id="IPR046950">
    <property type="entry name" value="DNA-dir_Rpol_C_phage-type"/>
</dbReference>
<evidence type="ECO:0000256" key="3">
    <source>
        <dbReference type="ARBA" id="ARBA00022478"/>
    </source>
</evidence>
<dbReference type="RefSeq" id="WP_215820844.1">
    <property type="nucleotide sequence ID" value="NZ_JAGSOY010000042.1"/>
</dbReference>
<evidence type="ECO:0000256" key="5">
    <source>
        <dbReference type="ARBA" id="ARBA00022695"/>
    </source>
</evidence>
<evidence type="ECO:0000256" key="6">
    <source>
        <dbReference type="ARBA" id="ARBA00023163"/>
    </source>
</evidence>
<accession>A0ABS5ZFI3</accession>
<evidence type="ECO:0000259" key="8">
    <source>
        <dbReference type="Pfam" id="PF00940"/>
    </source>
</evidence>
<dbReference type="Pfam" id="PF00940">
    <property type="entry name" value="RNA_pol"/>
    <property type="match status" value="1"/>
</dbReference>
<dbReference type="EMBL" id="JAGSOY010000042">
    <property type="protein sequence ID" value="MBU2712618.1"/>
    <property type="molecule type" value="Genomic_DNA"/>
</dbReference>
<evidence type="ECO:0000313" key="10">
    <source>
        <dbReference type="Proteomes" id="UP000690515"/>
    </source>
</evidence>
<dbReference type="SUPFAM" id="SSF56672">
    <property type="entry name" value="DNA/RNA polymerases"/>
    <property type="match status" value="1"/>
</dbReference>
<dbReference type="PANTHER" id="PTHR10102">
    <property type="entry name" value="DNA-DIRECTED RNA POLYMERASE, MITOCHONDRIAL"/>
    <property type="match status" value="1"/>
</dbReference>
<dbReference type="PANTHER" id="PTHR10102:SF0">
    <property type="entry name" value="DNA-DIRECTED RNA POLYMERASE, MITOCHONDRIAL"/>
    <property type="match status" value="1"/>
</dbReference>
<evidence type="ECO:0000256" key="7">
    <source>
        <dbReference type="ARBA" id="ARBA00048552"/>
    </source>
</evidence>
<proteinExistence type="inferred from homology"/>
<name>A0ABS5ZFI3_9GAMM</name>
<sequence>MSSIAPNFVHSLDATHLMLVVVNANYIDNWALVHDSFGTLPSRTQELYNKIRTCFYELYTEHDVFNLLREQMLNYLKEEDKKKIKVTPRKGSLQPSLILKSSYCFG</sequence>
<dbReference type="Gene3D" id="3.30.70.370">
    <property type="match status" value="1"/>
</dbReference>
<keyword evidence="6" id="KW-0804">Transcription</keyword>
<evidence type="ECO:0000256" key="2">
    <source>
        <dbReference type="ARBA" id="ARBA00012418"/>
    </source>
</evidence>
<protein>
    <recommendedName>
        <fullName evidence="2">DNA-directed RNA polymerase</fullName>
        <ecNumber evidence="2">2.7.7.6</ecNumber>
    </recommendedName>
</protein>
<comment type="catalytic activity">
    <reaction evidence="7">
        <text>RNA(n) + a ribonucleoside 5'-triphosphate = RNA(n+1) + diphosphate</text>
        <dbReference type="Rhea" id="RHEA:21248"/>
        <dbReference type="Rhea" id="RHEA-COMP:14527"/>
        <dbReference type="Rhea" id="RHEA-COMP:17342"/>
        <dbReference type="ChEBI" id="CHEBI:33019"/>
        <dbReference type="ChEBI" id="CHEBI:61557"/>
        <dbReference type="ChEBI" id="CHEBI:140395"/>
        <dbReference type="EC" id="2.7.7.6"/>
    </reaction>
</comment>
<dbReference type="EC" id="2.7.7.6" evidence="2"/>
<dbReference type="InterPro" id="IPR002092">
    <property type="entry name" value="DNA-dir_Rpol_phage-type"/>
</dbReference>
<evidence type="ECO:0000256" key="1">
    <source>
        <dbReference type="ARBA" id="ARBA00009493"/>
    </source>
</evidence>
<keyword evidence="5" id="KW-0548">Nucleotidyltransferase</keyword>
<reference evidence="9 10" key="1">
    <citation type="submission" date="2021-04" db="EMBL/GenBank/DDBJ databases">
        <authorList>
            <person name="Pira H."/>
            <person name="Risdian C."/>
            <person name="Wink J."/>
        </authorList>
    </citation>
    <scope>NUCLEOTIDE SEQUENCE [LARGE SCALE GENOMIC DNA]</scope>
    <source>
        <strain evidence="9 10">WH53</strain>
    </source>
</reference>
<keyword evidence="4" id="KW-0808">Transferase</keyword>
<dbReference type="Proteomes" id="UP000690515">
    <property type="component" value="Unassembled WGS sequence"/>
</dbReference>
<evidence type="ECO:0000256" key="4">
    <source>
        <dbReference type="ARBA" id="ARBA00022679"/>
    </source>
</evidence>
<organism evidence="9 10">
    <name type="scientific">Zooshikella harenae</name>
    <dbReference type="NCBI Taxonomy" id="2827238"/>
    <lineage>
        <taxon>Bacteria</taxon>
        <taxon>Pseudomonadati</taxon>
        <taxon>Pseudomonadota</taxon>
        <taxon>Gammaproteobacteria</taxon>
        <taxon>Oceanospirillales</taxon>
        <taxon>Zooshikellaceae</taxon>
        <taxon>Zooshikella</taxon>
    </lineage>
</organism>
<comment type="caution">
    <text evidence="9">The sequence shown here is derived from an EMBL/GenBank/DDBJ whole genome shotgun (WGS) entry which is preliminary data.</text>
</comment>
<comment type="similarity">
    <text evidence="1">Belongs to the phage and mitochondrial RNA polymerase family.</text>
</comment>
<evidence type="ECO:0000313" key="9">
    <source>
        <dbReference type="EMBL" id="MBU2712618.1"/>
    </source>
</evidence>
<dbReference type="InterPro" id="IPR043502">
    <property type="entry name" value="DNA/RNA_pol_sf"/>
</dbReference>
<gene>
    <name evidence="9" type="ORF">KCG35_16240</name>
</gene>
<keyword evidence="10" id="KW-1185">Reference proteome</keyword>